<dbReference type="EMBL" id="CP104205">
    <property type="protein sequence ID" value="UWX56477.1"/>
    <property type="molecule type" value="Genomic_DNA"/>
</dbReference>
<reference evidence="1" key="1">
    <citation type="submission" date="2022-09" db="EMBL/GenBank/DDBJ databases">
        <title>Maribacter litopenaei sp. nov., isolated from the intestinal tract of the Pacific White Shrimp, Litopenaeus vannamei.</title>
        <authorList>
            <person name="Kim S.Y."/>
            <person name="Hwang C.Y."/>
        </authorList>
    </citation>
    <scope>NUCLEOTIDE SEQUENCE</scope>
    <source>
        <strain evidence="1">HL-LV01</strain>
    </source>
</reference>
<evidence type="ECO:0000313" key="1">
    <source>
        <dbReference type="EMBL" id="UWX56477.1"/>
    </source>
</evidence>
<evidence type="ECO:0000313" key="2">
    <source>
        <dbReference type="Proteomes" id="UP001059209"/>
    </source>
</evidence>
<sequence>MAGPDDDFNRVYAVDGKWGIGNKAEVNGFFAKSVTPSIDGKDYAFKLLANYEWDGWNLNAGYTEVAPGFNPKWDSCSVPPLKNLNF</sequence>
<dbReference type="Proteomes" id="UP001059209">
    <property type="component" value="Chromosome"/>
</dbReference>
<keyword evidence="2" id="KW-1185">Reference proteome</keyword>
<proteinExistence type="predicted"/>
<gene>
    <name evidence="1" type="ORF">NYZ99_09980</name>
</gene>
<organism evidence="1 2">
    <name type="scientific">Maribacter litopenaei</name>
    <dbReference type="NCBI Taxonomy" id="2976127"/>
    <lineage>
        <taxon>Bacteria</taxon>
        <taxon>Pseudomonadati</taxon>
        <taxon>Bacteroidota</taxon>
        <taxon>Flavobacteriia</taxon>
        <taxon>Flavobacteriales</taxon>
        <taxon>Flavobacteriaceae</taxon>
        <taxon>Maribacter</taxon>
    </lineage>
</organism>
<protein>
    <submittedName>
        <fullName evidence="1">Uncharacterized protein</fullName>
    </submittedName>
</protein>
<accession>A0ABY5YDT5</accession>
<dbReference type="RefSeq" id="WP_260575112.1">
    <property type="nucleotide sequence ID" value="NZ_CP104205.1"/>
</dbReference>
<name>A0ABY5YDT5_9FLAO</name>